<dbReference type="RefSeq" id="WP_311387974.1">
    <property type="nucleotide sequence ID" value="NZ_JAVRHU010000002.1"/>
</dbReference>
<feature type="transmembrane region" description="Helical" evidence="1">
    <location>
        <begin position="9"/>
        <end position="30"/>
    </location>
</feature>
<keyword evidence="3" id="KW-1185">Reference proteome</keyword>
<evidence type="ECO:0000313" key="3">
    <source>
        <dbReference type="Proteomes" id="UP001250662"/>
    </source>
</evidence>
<organism evidence="2 3">
    <name type="scientific">Croceitalea vernalis</name>
    <dbReference type="NCBI Taxonomy" id="3075599"/>
    <lineage>
        <taxon>Bacteria</taxon>
        <taxon>Pseudomonadati</taxon>
        <taxon>Bacteroidota</taxon>
        <taxon>Flavobacteriia</taxon>
        <taxon>Flavobacteriales</taxon>
        <taxon>Flavobacteriaceae</taxon>
        <taxon>Croceitalea</taxon>
    </lineage>
</organism>
<evidence type="ECO:0000256" key="1">
    <source>
        <dbReference type="SAM" id="Phobius"/>
    </source>
</evidence>
<keyword evidence="1" id="KW-0812">Transmembrane</keyword>
<keyword evidence="1" id="KW-0472">Membrane</keyword>
<dbReference type="EMBL" id="JAVRHU010000002">
    <property type="protein sequence ID" value="MDT0622025.1"/>
    <property type="molecule type" value="Genomic_DNA"/>
</dbReference>
<evidence type="ECO:0008006" key="4">
    <source>
        <dbReference type="Google" id="ProtNLM"/>
    </source>
</evidence>
<proteinExistence type="predicted"/>
<evidence type="ECO:0000313" key="2">
    <source>
        <dbReference type="EMBL" id="MDT0622025.1"/>
    </source>
</evidence>
<feature type="transmembrane region" description="Helical" evidence="1">
    <location>
        <begin position="50"/>
        <end position="68"/>
    </location>
</feature>
<dbReference type="Proteomes" id="UP001250662">
    <property type="component" value="Unassembled WGS sequence"/>
</dbReference>
<keyword evidence="1" id="KW-1133">Transmembrane helix</keyword>
<sequence>MTELIKKYATLLIIGLVLSRVIAAIILLAIPNLLTSELPDGGTSTLGTDYLSGGIGYLINIGFIILLSKEMKKEQIKSNLILIMTFFSSLIGVLIFLLSVAQEKYNQPKIGINE</sequence>
<gene>
    <name evidence="2" type="ORF">RM520_10315</name>
</gene>
<reference evidence="2 3" key="1">
    <citation type="submission" date="2023-09" db="EMBL/GenBank/DDBJ databases">
        <authorList>
            <person name="Rey-Velasco X."/>
        </authorList>
    </citation>
    <scope>NUCLEOTIDE SEQUENCE [LARGE SCALE GENOMIC DNA]</scope>
    <source>
        <strain evidence="2 3">P007</strain>
    </source>
</reference>
<comment type="caution">
    <text evidence="2">The sequence shown here is derived from an EMBL/GenBank/DDBJ whole genome shotgun (WGS) entry which is preliminary data.</text>
</comment>
<accession>A0ABU3BIL9</accession>
<name>A0ABU3BIL9_9FLAO</name>
<protein>
    <recommendedName>
        <fullName evidence="4">DUF4345 domain-containing protein</fullName>
    </recommendedName>
</protein>
<feature type="transmembrane region" description="Helical" evidence="1">
    <location>
        <begin position="80"/>
        <end position="101"/>
    </location>
</feature>